<dbReference type="Proteomes" id="UP000530564">
    <property type="component" value="Unassembled WGS sequence"/>
</dbReference>
<accession>A0A840A5D4</accession>
<dbReference type="AlphaFoldDB" id="A0A840A5D4"/>
<organism evidence="2 3">
    <name type="scientific">Phenylobacterium haematophilum</name>
    <dbReference type="NCBI Taxonomy" id="98513"/>
    <lineage>
        <taxon>Bacteria</taxon>
        <taxon>Pseudomonadati</taxon>
        <taxon>Pseudomonadota</taxon>
        <taxon>Alphaproteobacteria</taxon>
        <taxon>Caulobacterales</taxon>
        <taxon>Caulobacteraceae</taxon>
        <taxon>Phenylobacterium</taxon>
    </lineage>
</organism>
<evidence type="ECO:0008006" key="4">
    <source>
        <dbReference type="Google" id="ProtNLM"/>
    </source>
</evidence>
<dbReference type="EMBL" id="JACIDK010000004">
    <property type="protein sequence ID" value="MBB3892447.1"/>
    <property type="molecule type" value="Genomic_DNA"/>
</dbReference>
<feature type="signal peptide" evidence="1">
    <location>
        <begin position="1"/>
        <end position="23"/>
    </location>
</feature>
<evidence type="ECO:0000256" key="1">
    <source>
        <dbReference type="SAM" id="SignalP"/>
    </source>
</evidence>
<reference evidence="2 3" key="1">
    <citation type="submission" date="2020-08" db="EMBL/GenBank/DDBJ databases">
        <title>Genomic Encyclopedia of Type Strains, Phase IV (KMG-IV): sequencing the most valuable type-strain genomes for metagenomic binning, comparative biology and taxonomic classification.</title>
        <authorList>
            <person name="Goeker M."/>
        </authorList>
    </citation>
    <scope>NUCLEOTIDE SEQUENCE [LARGE SCALE GENOMIC DNA]</scope>
    <source>
        <strain evidence="2 3">DSM 21793</strain>
    </source>
</reference>
<protein>
    <recommendedName>
        <fullName evidence="4">L,D-transpeptidase</fullName>
    </recommendedName>
</protein>
<name>A0A840A5D4_9CAUL</name>
<gene>
    <name evidence="2" type="ORF">GGQ61_003180</name>
</gene>
<proteinExistence type="predicted"/>
<dbReference type="RefSeq" id="WP_183774681.1">
    <property type="nucleotide sequence ID" value="NZ_JACIDK010000004.1"/>
</dbReference>
<sequence length="254" mass="27114">MRDPLKALLAAWALGVLSVGVSAASTAAAATPEVPAEQAQTPASKEVVRLADWVIASGDYNGLPFIIIDKVSAEVFVFGADGRLRGVAPALLGLARGDDSAPGIGEKELAKIPPEERTTPAGRFVAGFGEEPGDKDIFWVDYETAVSLHQVVTNNPREHRLQRLRSPGADDNRITFGCINVPVEFYQQIVLPTFKSTKGVVYVLPETRSLEQVFLDFQPQDDSRSQLAATGASGVDASDTVAGGPIDVFPYAHR</sequence>
<feature type="chain" id="PRO_5032331690" description="L,D-transpeptidase" evidence="1">
    <location>
        <begin position="24"/>
        <end position="254"/>
    </location>
</feature>
<keyword evidence="1" id="KW-0732">Signal</keyword>
<keyword evidence="3" id="KW-1185">Reference proteome</keyword>
<evidence type="ECO:0000313" key="3">
    <source>
        <dbReference type="Proteomes" id="UP000530564"/>
    </source>
</evidence>
<evidence type="ECO:0000313" key="2">
    <source>
        <dbReference type="EMBL" id="MBB3892447.1"/>
    </source>
</evidence>
<comment type="caution">
    <text evidence="2">The sequence shown here is derived from an EMBL/GenBank/DDBJ whole genome shotgun (WGS) entry which is preliminary data.</text>
</comment>